<comment type="function">
    <text evidence="7">Catalyzes the specific phosphorylation of the 3-hydroxyl group of shikimic acid using ATP as a cosubstrate.</text>
</comment>
<dbReference type="RefSeq" id="WP_152660382.1">
    <property type="nucleotide sequence ID" value="NZ_CP036422.1"/>
</dbReference>
<evidence type="ECO:0000256" key="5">
    <source>
        <dbReference type="ARBA" id="ARBA00022840"/>
    </source>
</evidence>
<feature type="binding site" evidence="7">
    <location>
        <position position="142"/>
    </location>
    <ligand>
        <name>substrate</name>
    </ligand>
</feature>
<dbReference type="GO" id="GO:0000287">
    <property type="term" value="F:magnesium ion binding"/>
    <property type="evidence" value="ECO:0007669"/>
    <property type="project" value="UniProtKB-UniRule"/>
</dbReference>
<dbReference type="UniPathway" id="UPA00053">
    <property type="reaction ID" value="UER00088"/>
</dbReference>
<sequence length="175" mass="18432">MTAAPNVNKFNTINLIGMPGAGKSTVGVILAKQTGLRFVDTDLDIQVQEQATLQEIVDSKGYLQLRGIEHEVLMAVNLDRALVSTGGSVVYSPDVMARLAAAGPVVYLKADLATLEERIAGAPPRGIASDSNDGFAGIFAERTPLYEQYADITVDAAAGTADQIAEAILTQLEQA</sequence>
<dbReference type="InterPro" id="IPR000623">
    <property type="entry name" value="Shikimate_kinase/TSH1"/>
</dbReference>
<proteinExistence type="inferred from homology"/>
<accession>A0A5P9NEV9</accession>
<comment type="subunit">
    <text evidence="7">Monomer.</text>
</comment>
<dbReference type="InterPro" id="IPR031322">
    <property type="entry name" value="Shikimate/glucono_kinase"/>
</dbReference>
<keyword evidence="2 7" id="KW-0808">Transferase</keyword>
<dbReference type="GO" id="GO:0009073">
    <property type="term" value="P:aromatic amino acid family biosynthetic process"/>
    <property type="evidence" value="ECO:0007669"/>
    <property type="project" value="UniProtKB-KW"/>
</dbReference>
<dbReference type="PANTHER" id="PTHR21087">
    <property type="entry name" value="SHIKIMATE KINASE"/>
    <property type="match status" value="1"/>
</dbReference>
<gene>
    <name evidence="7" type="primary">aroK</name>
    <name evidence="8" type="ORF">EY643_00625</name>
</gene>
<protein>
    <recommendedName>
        <fullName evidence="7">Shikimate kinase</fullName>
        <shortName evidence="7">SK</shortName>
        <ecNumber evidence="7">2.7.1.71</ecNumber>
    </recommendedName>
</protein>
<feature type="binding site" evidence="7">
    <location>
        <position position="66"/>
    </location>
    <ligand>
        <name>substrate</name>
    </ligand>
</feature>
<feature type="binding site" evidence="7">
    <location>
        <position position="125"/>
    </location>
    <ligand>
        <name>ATP</name>
        <dbReference type="ChEBI" id="CHEBI:30616"/>
    </ligand>
</feature>
<feature type="binding site" evidence="7">
    <location>
        <position position="42"/>
    </location>
    <ligand>
        <name>substrate</name>
    </ligand>
</feature>
<dbReference type="CDD" id="cd00464">
    <property type="entry name" value="SK"/>
    <property type="match status" value="1"/>
</dbReference>
<dbReference type="EMBL" id="CP036422">
    <property type="protein sequence ID" value="QFU74270.1"/>
    <property type="molecule type" value="Genomic_DNA"/>
</dbReference>
<evidence type="ECO:0000256" key="3">
    <source>
        <dbReference type="ARBA" id="ARBA00022741"/>
    </source>
</evidence>
<keyword evidence="4 7" id="KW-0418">Kinase</keyword>
<dbReference type="HAMAP" id="MF_00109">
    <property type="entry name" value="Shikimate_kinase"/>
    <property type="match status" value="1"/>
</dbReference>
<keyword evidence="7" id="KW-0479">Metal-binding</keyword>
<dbReference type="OrthoDB" id="9800332at2"/>
<evidence type="ECO:0000256" key="7">
    <source>
        <dbReference type="HAMAP-Rule" id="MF_00109"/>
    </source>
</evidence>
<evidence type="ECO:0000313" key="8">
    <source>
        <dbReference type="EMBL" id="QFU74270.1"/>
    </source>
</evidence>
<comment type="catalytic activity">
    <reaction evidence="7">
        <text>shikimate + ATP = 3-phosphoshikimate + ADP + H(+)</text>
        <dbReference type="Rhea" id="RHEA:13121"/>
        <dbReference type="ChEBI" id="CHEBI:15378"/>
        <dbReference type="ChEBI" id="CHEBI:30616"/>
        <dbReference type="ChEBI" id="CHEBI:36208"/>
        <dbReference type="ChEBI" id="CHEBI:145989"/>
        <dbReference type="ChEBI" id="CHEBI:456216"/>
        <dbReference type="EC" id="2.7.1.71"/>
    </reaction>
</comment>
<evidence type="ECO:0000256" key="1">
    <source>
        <dbReference type="ARBA" id="ARBA00022605"/>
    </source>
</evidence>
<name>A0A5P9NEV9_9GAMM</name>
<dbReference type="Pfam" id="PF01202">
    <property type="entry name" value="SKI"/>
    <property type="match status" value="1"/>
</dbReference>
<keyword evidence="5 7" id="KW-0067">ATP-binding</keyword>
<dbReference type="GO" id="GO:0005829">
    <property type="term" value="C:cytosol"/>
    <property type="evidence" value="ECO:0007669"/>
    <property type="project" value="TreeGrafter"/>
</dbReference>
<dbReference type="Proteomes" id="UP000326287">
    <property type="component" value="Chromosome"/>
</dbReference>
<dbReference type="EC" id="2.7.1.71" evidence="7"/>
<reference evidence="8 9" key="1">
    <citation type="submission" date="2019-02" db="EMBL/GenBank/DDBJ databases">
        <authorList>
            <person name="Li S.-H."/>
        </authorList>
    </citation>
    <scope>NUCLEOTIDE SEQUENCE [LARGE SCALE GENOMIC DNA]</scope>
    <source>
        <strain evidence="8 9">IMCC14385</strain>
    </source>
</reference>
<dbReference type="PRINTS" id="PR01100">
    <property type="entry name" value="SHIKIMTKNASE"/>
</dbReference>
<evidence type="ECO:0000313" key="9">
    <source>
        <dbReference type="Proteomes" id="UP000326287"/>
    </source>
</evidence>
<keyword evidence="9" id="KW-1185">Reference proteome</keyword>
<dbReference type="PANTHER" id="PTHR21087:SF16">
    <property type="entry name" value="SHIKIMATE KINASE 1, CHLOROPLASTIC"/>
    <property type="match status" value="1"/>
</dbReference>
<comment type="similarity">
    <text evidence="7">Belongs to the shikimate kinase family.</text>
</comment>
<comment type="subcellular location">
    <subcellularLocation>
        <location evidence="7">Cytoplasm</location>
    </subcellularLocation>
</comment>
<dbReference type="GO" id="GO:0009423">
    <property type="term" value="P:chorismate biosynthetic process"/>
    <property type="evidence" value="ECO:0007669"/>
    <property type="project" value="UniProtKB-UniRule"/>
</dbReference>
<comment type="caution">
    <text evidence="7">Lacks conserved residue(s) required for the propagation of feature annotation.</text>
</comment>
<feature type="binding site" evidence="7">
    <location>
        <position position="87"/>
    </location>
    <ligand>
        <name>substrate</name>
    </ligand>
</feature>
<feature type="binding site" evidence="7">
    <location>
        <begin position="20"/>
        <end position="25"/>
    </location>
    <ligand>
        <name>ATP</name>
        <dbReference type="ChEBI" id="CHEBI:30616"/>
    </ligand>
</feature>
<dbReference type="Gene3D" id="3.40.50.300">
    <property type="entry name" value="P-loop containing nucleotide triphosphate hydrolases"/>
    <property type="match status" value="1"/>
</dbReference>
<dbReference type="SUPFAM" id="SSF52540">
    <property type="entry name" value="P-loop containing nucleoside triphosphate hydrolases"/>
    <property type="match status" value="1"/>
</dbReference>
<evidence type="ECO:0000256" key="2">
    <source>
        <dbReference type="ARBA" id="ARBA00022679"/>
    </source>
</evidence>
<dbReference type="GO" id="GO:0005524">
    <property type="term" value="F:ATP binding"/>
    <property type="evidence" value="ECO:0007669"/>
    <property type="project" value="UniProtKB-UniRule"/>
</dbReference>
<dbReference type="GO" id="GO:0008652">
    <property type="term" value="P:amino acid biosynthetic process"/>
    <property type="evidence" value="ECO:0007669"/>
    <property type="project" value="UniProtKB-KW"/>
</dbReference>
<dbReference type="KEGG" id="halc:EY643_00625"/>
<keyword evidence="6 7" id="KW-0057">Aromatic amino acid biosynthesis</keyword>
<feature type="binding site" evidence="7">
    <location>
        <position position="24"/>
    </location>
    <ligand>
        <name>Mg(2+)</name>
        <dbReference type="ChEBI" id="CHEBI:18420"/>
    </ligand>
</feature>
<comment type="pathway">
    <text evidence="7">Metabolic intermediate biosynthesis; chorismate biosynthesis; chorismate from D-erythrose 4-phosphate and phosphoenolpyruvate: step 5/7.</text>
</comment>
<keyword evidence="3 7" id="KW-0547">Nucleotide-binding</keyword>
<comment type="cofactor">
    <cofactor evidence="7">
        <name>Mg(2+)</name>
        <dbReference type="ChEBI" id="CHEBI:18420"/>
    </cofactor>
    <text evidence="7">Binds 1 Mg(2+) ion per subunit.</text>
</comment>
<evidence type="ECO:0000256" key="4">
    <source>
        <dbReference type="ARBA" id="ARBA00022777"/>
    </source>
</evidence>
<dbReference type="AlphaFoldDB" id="A0A5P9NEV9"/>
<keyword evidence="1 7" id="KW-0028">Amino-acid biosynthesis</keyword>
<keyword evidence="7" id="KW-0460">Magnesium</keyword>
<organism evidence="8 9">
    <name type="scientific">Halioglobus maricola</name>
    <dbReference type="NCBI Taxonomy" id="2601894"/>
    <lineage>
        <taxon>Bacteria</taxon>
        <taxon>Pseudomonadati</taxon>
        <taxon>Pseudomonadota</taxon>
        <taxon>Gammaproteobacteria</taxon>
        <taxon>Cellvibrionales</taxon>
        <taxon>Halieaceae</taxon>
        <taxon>Halioglobus</taxon>
    </lineage>
</organism>
<dbReference type="GO" id="GO:0004765">
    <property type="term" value="F:shikimate kinase activity"/>
    <property type="evidence" value="ECO:0007669"/>
    <property type="project" value="UniProtKB-UniRule"/>
</dbReference>
<keyword evidence="7" id="KW-0963">Cytoplasm</keyword>
<dbReference type="InterPro" id="IPR027417">
    <property type="entry name" value="P-loop_NTPase"/>
</dbReference>
<evidence type="ECO:0000256" key="6">
    <source>
        <dbReference type="ARBA" id="ARBA00023141"/>
    </source>
</evidence>